<dbReference type="STRING" id="1237149.C900_02220"/>
<dbReference type="InterPro" id="IPR041698">
    <property type="entry name" value="Methyltransf_25"/>
</dbReference>
<name>L8JSM5_9BACT</name>
<dbReference type="CDD" id="cd02440">
    <property type="entry name" value="AdoMet_MTases"/>
    <property type="match status" value="1"/>
</dbReference>
<dbReference type="Proteomes" id="UP000011135">
    <property type="component" value="Unassembled WGS sequence"/>
</dbReference>
<dbReference type="AlphaFoldDB" id="L8JSM5"/>
<dbReference type="Pfam" id="PF13649">
    <property type="entry name" value="Methyltransf_25"/>
    <property type="match status" value="1"/>
</dbReference>
<organism evidence="2 3">
    <name type="scientific">Fulvivirga imtechensis AK7</name>
    <dbReference type="NCBI Taxonomy" id="1237149"/>
    <lineage>
        <taxon>Bacteria</taxon>
        <taxon>Pseudomonadati</taxon>
        <taxon>Bacteroidota</taxon>
        <taxon>Cytophagia</taxon>
        <taxon>Cytophagales</taxon>
        <taxon>Fulvivirgaceae</taxon>
        <taxon>Fulvivirga</taxon>
    </lineage>
</organism>
<sequence>MPVKFSNKKLLEVACGTGYWTQYIAETAQSIVAIDINKEVIEIAQKKKYPPGKVGFEIVDIYNLAAFNGLFEAAFGGFIWSHIPVEKLSDFIDVVHERVLKNGLIIFVDNKYVEGSSTPVFKTDDAGNTYQRRRLQDNTEHLVLKNFPKAEEISRLLSSRATDLEYIELENYWVIKYRKA</sequence>
<feature type="domain" description="Methyltransferase" evidence="1">
    <location>
        <begin position="11"/>
        <end position="103"/>
    </location>
</feature>
<keyword evidence="3" id="KW-1185">Reference proteome</keyword>
<comment type="caution">
    <text evidence="2">The sequence shown here is derived from an EMBL/GenBank/DDBJ whole genome shotgun (WGS) entry which is preliminary data.</text>
</comment>
<accession>L8JSM5</accession>
<protein>
    <submittedName>
        <fullName evidence="2">Putative methyltransferase</fullName>
    </submittedName>
</protein>
<dbReference type="SUPFAM" id="SSF53335">
    <property type="entry name" value="S-adenosyl-L-methionine-dependent methyltransferases"/>
    <property type="match status" value="1"/>
</dbReference>
<keyword evidence="2" id="KW-0489">Methyltransferase</keyword>
<reference evidence="2 3" key="1">
    <citation type="submission" date="2012-12" db="EMBL/GenBank/DDBJ databases">
        <title>Genome assembly of Fulvivirga imtechensis AK7.</title>
        <authorList>
            <person name="Nupur N."/>
            <person name="Khatri I."/>
            <person name="Kumar R."/>
            <person name="Subramanian S."/>
            <person name="Pinnaka A."/>
        </authorList>
    </citation>
    <scope>NUCLEOTIDE SEQUENCE [LARGE SCALE GENOMIC DNA]</scope>
    <source>
        <strain evidence="2 3">AK7</strain>
    </source>
</reference>
<dbReference type="GO" id="GO:0008168">
    <property type="term" value="F:methyltransferase activity"/>
    <property type="evidence" value="ECO:0007669"/>
    <property type="project" value="UniProtKB-KW"/>
</dbReference>
<dbReference type="InterPro" id="IPR029063">
    <property type="entry name" value="SAM-dependent_MTases_sf"/>
</dbReference>
<gene>
    <name evidence="2" type="ORF">C900_02220</name>
</gene>
<dbReference type="eggNOG" id="COG0500">
    <property type="taxonomic scope" value="Bacteria"/>
</dbReference>
<keyword evidence="2" id="KW-0808">Transferase</keyword>
<evidence type="ECO:0000259" key="1">
    <source>
        <dbReference type="Pfam" id="PF13649"/>
    </source>
</evidence>
<dbReference type="GO" id="GO:0032259">
    <property type="term" value="P:methylation"/>
    <property type="evidence" value="ECO:0007669"/>
    <property type="project" value="UniProtKB-KW"/>
</dbReference>
<dbReference type="EMBL" id="AMZN01000032">
    <property type="protein sequence ID" value="ELR71845.1"/>
    <property type="molecule type" value="Genomic_DNA"/>
</dbReference>
<proteinExistence type="predicted"/>
<evidence type="ECO:0000313" key="3">
    <source>
        <dbReference type="Proteomes" id="UP000011135"/>
    </source>
</evidence>
<dbReference type="Gene3D" id="3.40.50.150">
    <property type="entry name" value="Vaccinia Virus protein VP39"/>
    <property type="match status" value="1"/>
</dbReference>
<evidence type="ECO:0000313" key="2">
    <source>
        <dbReference type="EMBL" id="ELR71845.1"/>
    </source>
</evidence>